<evidence type="ECO:0000256" key="5">
    <source>
        <dbReference type="ARBA" id="ARBA00023136"/>
    </source>
</evidence>
<evidence type="ECO:0000256" key="3">
    <source>
        <dbReference type="ARBA" id="ARBA00022692"/>
    </source>
</evidence>
<dbReference type="GO" id="GO:0015175">
    <property type="term" value="F:neutral L-amino acid transmembrane transporter activity"/>
    <property type="evidence" value="ECO:0007669"/>
    <property type="project" value="TreeGrafter"/>
</dbReference>
<dbReference type="PANTHER" id="PTHR11958:SF63">
    <property type="entry name" value="AMINO ACID TRANSPORTER"/>
    <property type="match status" value="1"/>
</dbReference>
<comment type="subcellular location">
    <subcellularLocation>
        <location evidence="1 6">Membrane</location>
        <topology evidence="1 6">Multi-pass membrane protein</topology>
    </subcellularLocation>
</comment>
<keyword evidence="4 6" id="KW-1133">Transmembrane helix</keyword>
<dbReference type="Pfam" id="PF00375">
    <property type="entry name" value="SDF"/>
    <property type="match status" value="1"/>
</dbReference>
<feature type="transmembrane region" description="Helical" evidence="6">
    <location>
        <begin position="209"/>
        <end position="227"/>
    </location>
</feature>
<keyword evidence="2 6" id="KW-0813">Transport</keyword>
<feature type="transmembrane region" description="Helical" evidence="6">
    <location>
        <begin position="23"/>
        <end position="47"/>
    </location>
</feature>
<evidence type="ECO:0000256" key="6">
    <source>
        <dbReference type="RuleBase" id="RU361216"/>
    </source>
</evidence>
<dbReference type="GO" id="GO:0005313">
    <property type="term" value="F:L-glutamate transmembrane transporter activity"/>
    <property type="evidence" value="ECO:0007669"/>
    <property type="project" value="TreeGrafter"/>
</dbReference>
<keyword evidence="8" id="KW-1185">Reference proteome</keyword>
<reference evidence="7" key="2">
    <citation type="submission" date="2025-08" db="UniProtKB">
        <authorList>
            <consortium name="Ensembl"/>
        </authorList>
    </citation>
    <scope>IDENTIFICATION</scope>
</reference>
<dbReference type="GO" id="GO:0015501">
    <property type="term" value="F:glutamate:sodium symporter activity"/>
    <property type="evidence" value="ECO:0007669"/>
    <property type="project" value="TreeGrafter"/>
</dbReference>
<sequence>MSLKTFAHLSDLDKTYIGFPGEILMRLLQLVTVPLIVSNVVTEICGLRVGTSRKITIRAIVYFVMTTLLSVTIGIMLVLLVKPGVSQNAATVETDDDDDDDDEEAFSSVEALLDLIRNMVPTNLVLASFQQYKTQKVLVEIEEGEYNASMVGKEVRLVGKYIDGLNTMGLIVWSVIFGLALRRMAERGKLFVDIVIAINVATKLVVRKIIGLLVHGVIALPLIYFLFVRHNPFIVIKGVFPALMKAMLISRSYAASLTFQCCEQVNMIDKRITRFMLPIGININMDGTALYEVAAAIFIAQLNSIKLNWSQVFTMGVTVAVSSVGEAGIPSTGTVTTLFILTVIGIPARDASLLLAIEWLLDRGNTAVNVLGDCLGVALVEHLSRKDLEEMDELGQYEVLAA</sequence>
<comment type="caution">
    <text evidence="6">Lacks conserved residue(s) required for the propagation of feature annotation.</text>
</comment>
<name>A0A4W6EPW6_LATCA</name>
<dbReference type="PRINTS" id="PR00173">
    <property type="entry name" value="EDTRNSPORT"/>
</dbReference>
<feature type="transmembrane region" description="Helical" evidence="6">
    <location>
        <begin position="161"/>
        <end position="181"/>
    </location>
</feature>
<dbReference type="PANTHER" id="PTHR11958">
    <property type="entry name" value="SODIUM/DICARBOXYLATE SYMPORTER-RELATED"/>
    <property type="match status" value="1"/>
</dbReference>
<dbReference type="STRING" id="8187.ENSLCAP00010039228"/>
<comment type="similarity">
    <text evidence="6">Belongs to the dicarboxylate/amino acid:cation symporter (DAACS) (TC 2.A.23) family.</text>
</comment>
<evidence type="ECO:0000256" key="4">
    <source>
        <dbReference type="ARBA" id="ARBA00022989"/>
    </source>
</evidence>
<feature type="transmembrane region" description="Helical" evidence="6">
    <location>
        <begin position="59"/>
        <end position="81"/>
    </location>
</feature>
<evidence type="ECO:0000256" key="2">
    <source>
        <dbReference type="ARBA" id="ARBA00022448"/>
    </source>
</evidence>
<evidence type="ECO:0000256" key="1">
    <source>
        <dbReference type="ARBA" id="ARBA00004141"/>
    </source>
</evidence>
<proteinExistence type="inferred from homology"/>
<dbReference type="AlphaFoldDB" id="A0A4W6EPW6"/>
<dbReference type="GeneTree" id="ENSGT00940000155397"/>
<keyword evidence="6" id="KW-0769">Symport</keyword>
<keyword evidence="3 6" id="KW-0812">Transmembrane</keyword>
<accession>A0A4W6EPW6</accession>
<reference evidence="8" key="1">
    <citation type="submission" date="2015-09" db="EMBL/GenBank/DDBJ databases">
        <authorList>
            <person name="Sai Rama Sridatta P."/>
        </authorList>
    </citation>
    <scope>NUCLEOTIDE SEQUENCE [LARGE SCALE GENOMIC DNA]</scope>
</reference>
<dbReference type="Gene3D" id="1.10.3860.10">
    <property type="entry name" value="Sodium:dicarboxylate symporter"/>
    <property type="match status" value="2"/>
</dbReference>
<dbReference type="Ensembl" id="ENSLCAT00010040157.1">
    <property type="protein sequence ID" value="ENSLCAP00010039228.1"/>
    <property type="gene ID" value="ENSLCAG00010018346.1"/>
</dbReference>
<protein>
    <recommendedName>
        <fullName evidence="6">Amino acid transporter</fullName>
    </recommendedName>
</protein>
<keyword evidence="5 6" id="KW-0472">Membrane</keyword>
<dbReference type="InParanoid" id="A0A4W6EPW6"/>
<dbReference type="Proteomes" id="UP000314980">
    <property type="component" value="Unassembled WGS sequence"/>
</dbReference>
<dbReference type="InterPro" id="IPR050746">
    <property type="entry name" value="DAACS"/>
</dbReference>
<evidence type="ECO:0000313" key="8">
    <source>
        <dbReference type="Proteomes" id="UP000314980"/>
    </source>
</evidence>
<dbReference type="SUPFAM" id="SSF118215">
    <property type="entry name" value="Proton glutamate symport protein"/>
    <property type="match status" value="1"/>
</dbReference>
<dbReference type="GO" id="GO:0005886">
    <property type="term" value="C:plasma membrane"/>
    <property type="evidence" value="ECO:0007669"/>
    <property type="project" value="TreeGrafter"/>
</dbReference>
<evidence type="ECO:0000313" key="7">
    <source>
        <dbReference type="Ensembl" id="ENSLCAP00010039228.1"/>
    </source>
</evidence>
<dbReference type="InterPro" id="IPR001991">
    <property type="entry name" value="Na-dicarboxylate_symporter"/>
</dbReference>
<organism evidence="7 8">
    <name type="scientific">Lates calcarifer</name>
    <name type="common">Barramundi</name>
    <name type="synonym">Holocentrus calcarifer</name>
    <dbReference type="NCBI Taxonomy" id="8187"/>
    <lineage>
        <taxon>Eukaryota</taxon>
        <taxon>Metazoa</taxon>
        <taxon>Chordata</taxon>
        <taxon>Craniata</taxon>
        <taxon>Vertebrata</taxon>
        <taxon>Euteleostomi</taxon>
        <taxon>Actinopterygii</taxon>
        <taxon>Neopterygii</taxon>
        <taxon>Teleostei</taxon>
        <taxon>Neoteleostei</taxon>
        <taxon>Acanthomorphata</taxon>
        <taxon>Carangaria</taxon>
        <taxon>Carangaria incertae sedis</taxon>
        <taxon>Centropomidae</taxon>
        <taxon>Lates</taxon>
    </lineage>
</organism>
<dbReference type="InterPro" id="IPR036458">
    <property type="entry name" value="Na:dicarbo_symporter_sf"/>
</dbReference>
<reference evidence="7" key="3">
    <citation type="submission" date="2025-09" db="UniProtKB">
        <authorList>
            <consortium name="Ensembl"/>
        </authorList>
    </citation>
    <scope>IDENTIFICATION</scope>
</reference>